<organism evidence="1 2">
    <name type="scientific">Nyssa sinensis</name>
    <dbReference type="NCBI Taxonomy" id="561372"/>
    <lineage>
        <taxon>Eukaryota</taxon>
        <taxon>Viridiplantae</taxon>
        <taxon>Streptophyta</taxon>
        <taxon>Embryophyta</taxon>
        <taxon>Tracheophyta</taxon>
        <taxon>Spermatophyta</taxon>
        <taxon>Magnoliopsida</taxon>
        <taxon>eudicotyledons</taxon>
        <taxon>Gunneridae</taxon>
        <taxon>Pentapetalae</taxon>
        <taxon>asterids</taxon>
        <taxon>Cornales</taxon>
        <taxon>Nyssaceae</taxon>
        <taxon>Nyssa</taxon>
    </lineage>
</organism>
<dbReference type="Proteomes" id="UP000325577">
    <property type="component" value="Linkage Group LG0"/>
</dbReference>
<proteinExistence type="predicted"/>
<evidence type="ECO:0000313" key="1">
    <source>
        <dbReference type="EMBL" id="KAA8549837.1"/>
    </source>
</evidence>
<keyword evidence="2" id="KW-1185">Reference proteome</keyword>
<dbReference type="OrthoDB" id="1736848at2759"/>
<sequence>MFLFTITSAIQGLTWVLKISSLANSIRVLANMDEPIGHVLKRIEVADGLHLREDIIPLRCSPGYFIVST</sequence>
<accession>A0A5J5C7F3</accession>
<gene>
    <name evidence="1" type="ORF">F0562_001521</name>
</gene>
<name>A0A5J5C7F3_9ASTE</name>
<dbReference type="AlphaFoldDB" id="A0A5J5C7F3"/>
<dbReference type="EMBL" id="CM018031">
    <property type="protein sequence ID" value="KAA8549837.1"/>
    <property type="molecule type" value="Genomic_DNA"/>
</dbReference>
<evidence type="ECO:0000313" key="2">
    <source>
        <dbReference type="Proteomes" id="UP000325577"/>
    </source>
</evidence>
<reference evidence="1 2" key="1">
    <citation type="submission" date="2019-09" db="EMBL/GenBank/DDBJ databases">
        <title>A chromosome-level genome assembly of the Chinese tupelo Nyssa sinensis.</title>
        <authorList>
            <person name="Yang X."/>
            <person name="Kang M."/>
            <person name="Yang Y."/>
            <person name="Xiong H."/>
            <person name="Wang M."/>
            <person name="Zhang Z."/>
            <person name="Wang Z."/>
            <person name="Wu H."/>
            <person name="Ma T."/>
            <person name="Liu J."/>
            <person name="Xi Z."/>
        </authorList>
    </citation>
    <scope>NUCLEOTIDE SEQUENCE [LARGE SCALE GENOMIC DNA]</scope>
    <source>
        <strain evidence="1">J267</strain>
        <tissue evidence="1">Leaf</tissue>
    </source>
</reference>
<protein>
    <submittedName>
        <fullName evidence="1">Uncharacterized protein</fullName>
    </submittedName>
</protein>